<name>A0A132PH62_9MYCO</name>
<dbReference type="Proteomes" id="UP000070612">
    <property type="component" value="Unassembled WGS sequence"/>
</dbReference>
<dbReference type="AlphaFoldDB" id="A0A132PH62"/>
<sequence length="277" mass="30487">MAQHPPLTPLPSATTLDEVVDTIDSVIQWSIESSSRLGYFAALYKRITIAVRTAVADGVFEDGPRLQRLDVAFANRYFDALNGHFHPGSYAKPTRSWQVTFDAATRAEPIILQHMLAGINAHIGLDLGIATQESVPAARLWQLKTDFDRINAVLASQVTGIVVDINELSPALANIYAALMDNQILLINEAVRGFRDDAWRFATVLSVQPRFMRPVTIRLRDVRVARQGELIYDPPGVVGLIQWAVTAVGARESRDIVKNIRVLDEIANSPAPIATAL</sequence>
<evidence type="ECO:0000313" key="1">
    <source>
        <dbReference type="EMBL" id="KWX21547.1"/>
    </source>
</evidence>
<dbReference type="RefSeq" id="WP_067854312.1">
    <property type="nucleotide sequence ID" value="NZ_LGTW01000019.1"/>
</dbReference>
<dbReference type="Pfam" id="PF19458">
    <property type="entry name" value="DUF5995"/>
    <property type="match status" value="1"/>
</dbReference>
<organism evidence="1 2">
    <name type="scientific">Mycolicibacterium wolinskyi</name>
    <dbReference type="NCBI Taxonomy" id="59750"/>
    <lineage>
        <taxon>Bacteria</taxon>
        <taxon>Bacillati</taxon>
        <taxon>Actinomycetota</taxon>
        <taxon>Actinomycetes</taxon>
        <taxon>Mycobacteriales</taxon>
        <taxon>Mycobacteriaceae</taxon>
        <taxon>Mycolicibacterium</taxon>
    </lineage>
</organism>
<evidence type="ECO:0000313" key="2">
    <source>
        <dbReference type="Proteomes" id="UP000070612"/>
    </source>
</evidence>
<keyword evidence="2" id="KW-1185">Reference proteome</keyword>
<reference evidence="1 2" key="1">
    <citation type="submission" date="2015-07" db="EMBL/GenBank/DDBJ databases">
        <title>A draft genome sequence of Mycobacterium wolinskyi.</title>
        <authorList>
            <person name="de Man T.J."/>
            <person name="Perry K.A."/>
            <person name="Coulliette A.D."/>
            <person name="Jensen B."/>
            <person name="Toney N.C."/>
            <person name="Limbago B.M."/>
            <person name="Noble-Wang J."/>
        </authorList>
    </citation>
    <scope>NUCLEOTIDE SEQUENCE [LARGE SCALE GENOMIC DNA]</scope>
    <source>
        <strain evidence="1 2">CDC_01</strain>
    </source>
</reference>
<dbReference type="EMBL" id="LGTW01000019">
    <property type="protein sequence ID" value="KWX21547.1"/>
    <property type="molecule type" value="Genomic_DNA"/>
</dbReference>
<gene>
    <name evidence="1" type="ORF">AFM11_25420</name>
</gene>
<comment type="caution">
    <text evidence="1">The sequence shown here is derived from an EMBL/GenBank/DDBJ whole genome shotgun (WGS) entry which is preliminary data.</text>
</comment>
<dbReference type="STRING" id="59750.AWC31_27780"/>
<accession>A0A132PH62</accession>
<protein>
    <submittedName>
        <fullName evidence="1">Uncharacterized protein</fullName>
    </submittedName>
</protein>
<dbReference type="InterPro" id="IPR046037">
    <property type="entry name" value="DUF5995"/>
</dbReference>
<dbReference type="PATRIC" id="fig|59750.3.peg.2447"/>
<proteinExistence type="predicted"/>